<accession>A0A8A7K686</accession>
<dbReference type="AlphaFoldDB" id="A0A8A7K686"/>
<keyword evidence="2" id="KW-1185">Reference proteome</keyword>
<sequence>MNRAGSVQNMCRTVIVRLEYYFIMEYYPHLNWEVVSTGKESYPAESAGLFFA</sequence>
<dbReference type="KEGG" id="ifn:GM661_04155"/>
<evidence type="ECO:0000313" key="1">
    <source>
        <dbReference type="EMBL" id="QTL97226.1"/>
    </source>
</evidence>
<reference evidence="1" key="1">
    <citation type="submission" date="2019-12" db="EMBL/GenBank/DDBJ databases">
        <authorList>
            <person name="zhang j."/>
            <person name="sun C.M."/>
        </authorList>
    </citation>
    <scope>NUCLEOTIDE SEQUENCE</scope>
    <source>
        <strain evidence="1">NS-1</strain>
    </source>
</reference>
<protein>
    <submittedName>
        <fullName evidence="1">Uncharacterized protein</fullName>
    </submittedName>
</protein>
<name>A0A8A7K686_9FIRM</name>
<gene>
    <name evidence="1" type="ORF">GM661_04155</name>
</gene>
<organism evidence="1 2">
    <name type="scientific">Iocasia fonsfrigidae</name>
    <dbReference type="NCBI Taxonomy" id="2682810"/>
    <lineage>
        <taxon>Bacteria</taxon>
        <taxon>Bacillati</taxon>
        <taxon>Bacillota</taxon>
        <taxon>Clostridia</taxon>
        <taxon>Halanaerobiales</taxon>
        <taxon>Halanaerobiaceae</taxon>
        <taxon>Iocasia</taxon>
    </lineage>
</organism>
<evidence type="ECO:0000313" key="2">
    <source>
        <dbReference type="Proteomes" id="UP000665020"/>
    </source>
</evidence>
<proteinExistence type="predicted"/>
<dbReference type="Proteomes" id="UP000665020">
    <property type="component" value="Chromosome"/>
</dbReference>
<dbReference type="EMBL" id="CP046640">
    <property type="protein sequence ID" value="QTL97226.1"/>
    <property type="molecule type" value="Genomic_DNA"/>
</dbReference>